<dbReference type="PRINTS" id="PR00095">
    <property type="entry name" value="ANTSNTHASEI"/>
</dbReference>
<dbReference type="Gene3D" id="3.60.120.10">
    <property type="entry name" value="Anthranilate synthase"/>
    <property type="match status" value="1"/>
</dbReference>
<dbReference type="InterPro" id="IPR015890">
    <property type="entry name" value="Chorismate_C"/>
</dbReference>
<dbReference type="InterPro" id="IPR036038">
    <property type="entry name" value="Aminotransferase-like"/>
</dbReference>
<dbReference type="PANTHER" id="PTHR11236">
    <property type="entry name" value="AMINOBENZOATE/ANTHRANILATE SYNTHASE"/>
    <property type="match status" value="1"/>
</dbReference>
<dbReference type="RefSeq" id="WP_313915972.1">
    <property type="nucleotide sequence ID" value="NZ_CP135076.1"/>
</dbReference>
<evidence type="ECO:0000313" key="4">
    <source>
        <dbReference type="Proteomes" id="UP001302249"/>
    </source>
</evidence>
<dbReference type="InterPro" id="IPR019999">
    <property type="entry name" value="Anth_synth_I-like"/>
</dbReference>
<keyword evidence="3" id="KW-0032">Aminotransferase</keyword>
<dbReference type="Gene3D" id="3.30.470.10">
    <property type="match status" value="1"/>
</dbReference>
<reference evidence="3 4" key="1">
    <citation type="submission" date="2023-09" db="EMBL/GenBank/DDBJ databases">
        <authorList>
            <person name="Rey-Velasco X."/>
        </authorList>
    </citation>
    <scope>NUCLEOTIDE SEQUENCE [LARGE SCALE GENOMIC DNA]</scope>
    <source>
        <strain evidence="3 4">W311</strain>
    </source>
</reference>
<dbReference type="InterPro" id="IPR001544">
    <property type="entry name" value="Aminotrans_IV"/>
</dbReference>
<dbReference type="SUPFAM" id="SSF56322">
    <property type="entry name" value="ADC synthase"/>
    <property type="match status" value="1"/>
</dbReference>
<dbReference type="InterPro" id="IPR043131">
    <property type="entry name" value="BCAT-like_N"/>
</dbReference>
<keyword evidence="3" id="KW-0808">Transferase</keyword>
<protein>
    <recommendedName>
        <fullName evidence="1">Probable branched-chain-amino-acid aminotransferase</fullName>
    </recommendedName>
</protein>
<evidence type="ECO:0000313" key="3">
    <source>
        <dbReference type="EMBL" id="WNO53978.1"/>
    </source>
</evidence>
<name>A0ABZ0BAU8_9SPHN</name>
<evidence type="ECO:0000259" key="2">
    <source>
        <dbReference type="Pfam" id="PF00425"/>
    </source>
</evidence>
<keyword evidence="4" id="KW-1185">Reference proteome</keyword>
<dbReference type="GO" id="GO:0046820">
    <property type="term" value="F:4-amino-4-deoxychorismate synthase activity"/>
    <property type="evidence" value="ECO:0007669"/>
    <property type="project" value="UniProtKB-EC"/>
</dbReference>
<feature type="domain" description="Chorismate-utilising enzyme C-terminal" evidence="2">
    <location>
        <begin position="119"/>
        <end position="373"/>
    </location>
</feature>
<dbReference type="Pfam" id="PF01063">
    <property type="entry name" value="Aminotran_4"/>
    <property type="match status" value="1"/>
</dbReference>
<accession>A0ABZ0BAU8</accession>
<dbReference type="PANTHER" id="PTHR11236:SF50">
    <property type="entry name" value="AMINODEOXYCHORISMATE SYNTHASE COMPONENT 1"/>
    <property type="match status" value="1"/>
</dbReference>
<dbReference type="InterPro" id="IPR005802">
    <property type="entry name" value="ADC_synth_comp_1"/>
</dbReference>
<dbReference type="InterPro" id="IPR005801">
    <property type="entry name" value="ADC_synthase"/>
</dbReference>
<dbReference type="Proteomes" id="UP001302249">
    <property type="component" value="Chromosome"/>
</dbReference>
<proteinExistence type="predicted"/>
<organism evidence="3 4">
    <name type="scientific">Stakelama saccharophila</name>
    <dbReference type="NCBI Taxonomy" id="3075605"/>
    <lineage>
        <taxon>Bacteria</taxon>
        <taxon>Pseudomonadati</taxon>
        <taxon>Pseudomonadota</taxon>
        <taxon>Alphaproteobacteria</taxon>
        <taxon>Sphingomonadales</taxon>
        <taxon>Sphingomonadaceae</taxon>
        <taxon>Stakelama</taxon>
    </lineage>
</organism>
<evidence type="ECO:0000256" key="1">
    <source>
        <dbReference type="ARBA" id="ARBA00014472"/>
    </source>
</evidence>
<dbReference type="InterPro" id="IPR043132">
    <property type="entry name" value="BCAT-like_C"/>
</dbReference>
<dbReference type="NCBIfam" id="TIGR00553">
    <property type="entry name" value="pabB"/>
    <property type="match status" value="1"/>
</dbReference>
<dbReference type="EMBL" id="CP135076">
    <property type="protein sequence ID" value="WNO53978.1"/>
    <property type="molecule type" value="Genomic_DNA"/>
</dbReference>
<dbReference type="Gene3D" id="3.20.10.10">
    <property type="entry name" value="D-amino Acid Aminotransferase, subunit A, domain 2"/>
    <property type="match status" value="1"/>
</dbReference>
<sequence>MRLDPATPFVLLDDARDDGVPARLYRRPSGIVRADGPDGVAPLFEKLAGAGRHGLHAAGFCSYGLGTVLEPRAGIPESGPLAWFGLFESYRTVAPGDIAALLPDPAGAWVGEAEPEITQSEYEARVARIAEWIAAGDIYQANFTFRATVRAAGDPLALYAAIRKRARAGFGAIVATGEDLILSFSPELFFALADGRLTARPMKGTAARGPTPALDAASRDALHRDPKQRAENLMILDLMRNDLGRIARPGSVQVPERFVVETYPTVHQMVSAVTADLGPGLGAVDALRALFPCGSITGAPKIRAMQIIGATETSPRGVYTGAIGRIDANGDAMFNVAIRTLARTGDGRYVLGLGSGLVADSVPAGEWRECLAKGAFLTTGQPRFDLIETMPFDPEEGILRLKRHLARLKESAAAFGFRFDRHDARNELQAATFRLRERVRIRLLLAAHGATAIEVTPMPPPLPRPVRVAPMPLPVDPADFRLRHKTTNRAFYDEARRRSGADEVVFVTPDGAVTEGSFSSVFVERDGTLVTPPLSAGLLPGILRGELIDTGRAVEGRVTPEDLTQDFYVGNALRGLNIARLVAPAAIPG</sequence>
<dbReference type="Pfam" id="PF00425">
    <property type="entry name" value="Chorismate_bind"/>
    <property type="match status" value="1"/>
</dbReference>
<dbReference type="SUPFAM" id="SSF56752">
    <property type="entry name" value="D-aminoacid aminotransferase-like PLP-dependent enzymes"/>
    <property type="match status" value="1"/>
</dbReference>
<gene>
    <name evidence="3" type="primary">pabB</name>
    <name evidence="3" type="ORF">RPR59_01580</name>
</gene>